<feature type="active site" description="Proton acceptor; for dehydratase activity" evidence="5">
    <location>
        <position position="537"/>
    </location>
</feature>
<feature type="region of interest" description="N-terminal hotdog fold" evidence="5">
    <location>
        <begin position="505"/>
        <end position="629"/>
    </location>
</feature>
<dbReference type="Gene3D" id="3.40.47.10">
    <property type="match status" value="1"/>
</dbReference>
<keyword evidence="8" id="KW-1185">Reference proteome</keyword>
<dbReference type="Pfam" id="PF14765">
    <property type="entry name" value="PS-DH"/>
    <property type="match status" value="1"/>
</dbReference>
<feature type="non-terminal residue" evidence="7">
    <location>
        <position position="1115"/>
    </location>
</feature>
<dbReference type="GO" id="GO:0016746">
    <property type="term" value="F:acyltransferase activity"/>
    <property type="evidence" value="ECO:0007669"/>
    <property type="project" value="UniProtKB-KW"/>
</dbReference>
<protein>
    <submittedName>
        <fullName evidence="7">Acyltransferase domain-containing protein</fullName>
    </submittedName>
</protein>
<evidence type="ECO:0000256" key="1">
    <source>
        <dbReference type="ARBA" id="ARBA00004792"/>
    </source>
</evidence>
<dbReference type="InterPro" id="IPR042104">
    <property type="entry name" value="PKS_dehydratase_sf"/>
</dbReference>
<dbReference type="EMBL" id="JBHMAR010000107">
    <property type="protein sequence ID" value="MFB9739411.1"/>
    <property type="molecule type" value="Genomic_DNA"/>
</dbReference>
<dbReference type="InterPro" id="IPR020843">
    <property type="entry name" value="ER"/>
</dbReference>
<gene>
    <name evidence="7" type="ORF">ACFFRO_30630</name>
</gene>
<dbReference type="SMART" id="SM00829">
    <property type="entry name" value="PKS_ER"/>
    <property type="match status" value="1"/>
</dbReference>
<dbReference type="SUPFAM" id="SSF51735">
    <property type="entry name" value="NAD(P)-binding Rossmann-fold domains"/>
    <property type="match status" value="1"/>
</dbReference>
<dbReference type="Pfam" id="PF22953">
    <property type="entry name" value="SpnB_Rossmann"/>
    <property type="match status" value="1"/>
</dbReference>
<dbReference type="InterPro" id="IPR020807">
    <property type="entry name" value="PKS_DH"/>
</dbReference>
<dbReference type="PANTHER" id="PTHR43775">
    <property type="entry name" value="FATTY ACID SYNTHASE"/>
    <property type="match status" value="1"/>
</dbReference>
<dbReference type="PANTHER" id="PTHR43775:SF51">
    <property type="entry name" value="INACTIVE PHENOLPHTHIOCEROL SYNTHESIS POLYKETIDE SYNTHASE TYPE I PKS1-RELATED"/>
    <property type="match status" value="1"/>
</dbReference>
<keyword evidence="3" id="KW-0511">Multifunctional enzyme</keyword>
<comment type="pathway">
    <text evidence="1">Antibiotic biosynthesis.</text>
</comment>
<comment type="caution">
    <text evidence="7">The sequence shown here is derived from an EMBL/GenBank/DDBJ whole genome shotgun (WGS) entry which is preliminary data.</text>
</comment>
<dbReference type="SUPFAM" id="SSF52151">
    <property type="entry name" value="FabD/lysophospholipase-like"/>
    <property type="match status" value="1"/>
</dbReference>
<dbReference type="InterPro" id="IPR013154">
    <property type="entry name" value="ADH-like_N"/>
</dbReference>
<dbReference type="Gene3D" id="3.90.180.10">
    <property type="entry name" value="Medium-chain alcohol dehydrogenases, catalytic domain"/>
    <property type="match status" value="1"/>
</dbReference>
<dbReference type="InterPro" id="IPR014043">
    <property type="entry name" value="Acyl_transferase_dom"/>
</dbReference>
<dbReference type="SUPFAM" id="SSF50129">
    <property type="entry name" value="GroES-like"/>
    <property type="match status" value="1"/>
</dbReference>
<dbReference type="SUPFAM" id="SSF53901">
    <property type="entry name" value="Thiolase-like"/>
    <property type="match status" value="1"/>
</dbReference>
<keyword evidence="2" id="KW-0808">Transferase</keyword>
<evidence type="ECO:0000256" key="4">
    <source>
        <dbReference type="ARBA" id="ARBA00023315"/>
    </source>
</evidence>
<dbReference type="Gene3D" id="3.40.366.10">
    <property type="entry name" value="Malonyl-Coenzyme A Acyl Carrier Protein, domain 2"/>
    <property type="match status" value="1"/>
</dbReference>
<feature type="active site" description="Proton donor; for dehydratase activity" evidence="5">
    <location>
        <position position="704"/>
    </location>
</feature>
<dbReference type="RefSeq" id="WP_385860449.1">
    <property type="nucleotide sequence ID" value="NZ_JBHMAR010000107.1"/>
</dbReference>
<dbReference type="InterPro" id="IPR016036">
    <property type="entry name" value="Malonyl_transacylase_ACP-bd"/>
</dbReference>
<dbReference type="SMART" id="SM00826">
    <property type="entry name" value="PKS_DH"/>
    <property type="match status" value="1"/>
</dbReference>
<dbReference type="InterPro" id="IPR036291">
    <property type="entry name" value="NAD(P)-bd_dom_sf"/>
</dbReference>
<evidence type="ECO:0000256" key="3">
    <source>
        <dbReference type="ARBA" id="ARBA00023268"/>
    </source>
</evidence>
<dbReference type="InterPro" id="IPR049551">
    <property type="entry name" value="PKS_DH_C"/>
</dbReference>
<evidence type="ECO:0000313" key="7">
    <source>
        <dbReference type="EMBL" id="MFB9739411.1"/>
    </source>
</evidence>
<reference evidence="7 8" key="1">
    <citation type="submission" date="2024-09" db="EMBL/GenBank/DDBJ databases">
        <authorList>
            <person name="Sun Q."/>
            <person name="Mori K."/>
        </authorList>
    </citation>
    <scope>NUCLEOTIDE SEQUENCE [LARGE SCALE GENOMIC DNA]</scope>
    <source>
        <strain evidence="7 8">JCM 10918</strain>
    </source>
</reference>
<dbReference type="InterPro" id="IPR016035">
    <property type="entry name" value="Acyl_Trfase/lysoPLipase"/>
</dbReference>
<sequence length="1115" mass="115379">VRPLATAQEWPDTGRPRRAAVSSFGISGTNAHVILEQAPQAQEAVPSDVRPLPAVAWPVTARGTDALAGQAARLHAALPGADPVDVAVSLAARTAFDHRAVVVGSSAGELLAGLEALAEGADSARVVHGTGRGRTRPVFVFPGQGAQWAGMGAGLLDSSPVFAEAIADCERALAPYVDWSLTDVLRAGPESGLLDRVDVVQPASFAMMVSLARVWESAGVTPAAVIGHSQGEIAAAHVAGVLTLEQAAAVVALRARALTELSGLGGMVSVPLPETDVRPLLAEWAGRLDVAAVNGPRLVVVSGDAEALEEFLAGCAERGVEARRIPVDYASHSHHVERLRETLAGLLDGITPRPGRVPLYSAVTGEPDTVTETDGAYWYRNLRMPVRFEAAVRTALAARHDAFIEVSPHPVAAVGLSQTVEDAGADAAVLTTLRRGQGDWARMLTALGEAFVTGVPVDWAAVHAGGGGRRVPLPTYAFQRRSYWLDQNAQGAADVTGAGLDGTGHGLLGAAVPVAGGDRWLLTGRLSLATHPWLADHAVDGTVLLPGTAFAELAVRAADQVGCATVAELTLQAPLALAPDAPVRLQVWVDEADERGRRALTVSSCPERDPGQEWTCHAVGVLAEDAEPADTGDDLVVWPPSGARPVPVDGLYERLGTAGYGYGPAFRGLRAVWQAGDDLYAEAALPDSVRGHTDRFGLHPALLDAALHGMLAGDWFPGEDGRPATKLPFAWSGMRLHASGAALLRLRIRRTGAEEVALLAADSTGAPVVTVDSLALRDASAAPRADGPARQHLYTVDWTELRTGSAPRAEGRWAVAPGLDPLPAELAALGAVVTECSAATVTAGGCDFAVVPVPEGSDAEDTVARTLALVQDWLASDAVADARLVLVTRGAVPAGPGEDADVAQAAVWGLVRTAQAENPGRFTLIDIDGSEGGARALAAALAAEEPQLAVRDGRALVARLRRAVRRELPVPEAPAWRLETGGDGTLDGLALVPHEEALRPLAEGEIRVGIRAAGLNFRDVVVALGLVPGLTGLGGEAAGVVLETGPGVTGFAVGDRVMGLVQQADAYGPVAVADSRTLARIPDGWTFAQAASVPAVFLTAYHALVELAGLKAGET</sequence>
<evidence type="ECO:0000256" key="2">
    <source>
        <dbReference type="ARBA" id="ARBA00022679"/>
    </source>
</evidence>
<accession>A0ABV5VNL2</accession>
<dbReference type="PROSITE" id="PS52019">
    <property type="entry name" value="PKS_MFAS_DH"/>
    <property type="match status" value="1"/>
</dbReference>
<dbReference type="InterPro" id="IPR049900">
    <property type="entry name" value="PKS_mFAS_DH"/>
</dbReference>
<dbReference type="SMART" id="SM00827">
    <property type="entry name" value="PKS_AT"/>
    <property type="match status" value="1"/>
</dbReference>
<dbReference type="Pfam" id="PF08240">
    <property type="entry name" value="ADH_N"/>
    <property type="match status" value="1"/>
</dbReference>
<evidence type="ECO:0000259" key="6">
    <source>
        <dbReference type="PROSITE" id="PS52019"/>
    </source>
</evidence>
<dbReference type="Gene3D" id="3.10.129.110">
    <property type="entry name" value="Polyketide synthase dehydratase"/>
    <property type="match status" value="1"/>
</dbReference>
<dbReference type="SUPFAM" id="SSF55048">
    <property type="entry name" value="Probable ACP-binding domain of malonyl-CoA ACP transacylase"/>
    <property type="match status" value="1"/>
</dbReference>
<dbReference type="Proteomes" id="UP001589703">
    <property type="component" value="Unassembled WGS sequence"/>
</dbReference>
<evidence type="ECO:0000256" key="5">
    <source>
        <dbReference type="PROSITE-ProRule" id="PRU01363"/>
    </source>
</evidence>
<proteinExistence type="predicted"/>
<dbReference type="Gene3D" id="3.30.70.3290">
    <property type="match status" value="1"/>
</dbReference>
<dbReference type="Pfam" id="PF21089">
    <property type="entry name" value="PKS_DH_N"/>
    <property type="match status" value="1"/>
</dbReference>
<dbReference type="InterPro" id="IPR016039">
    <property type="entry name" value="Thiolase-like"/>
</dbReference>
<name>A0ABV5VNL2_9ACTN</name>
<dbReference type="InterPro" id="IPR055123">
    <property type="entry name" value="SpnB-like_Rossmann"/>
</dbReference>
<dbReference type="InterPro" id="IPR049552">
    <property type="entry name" value="PKS_DH_N"/>
</dbReference>
<keyword evidence="4 7" id="KW-0012">Acyltransferase</keyword>
<dbReference type="InterPro" id="IPR032821">
    <property type="entry name" value="PKS_assoc"/>
</dbReference>
<organism evidence="7 8">
    <name type="scientific">Streptomyces thermocoprophilus</name>
    <dbReference type="NCBI Taxonomy" id="78356"/>
    <lineage>
        <taxon>Bacteria</taxon>
        <taxon>Bacillati</taxon>
        <taxon>Actinomycetota</taxon>
        <taxon>Actinomycetes</taxon>
        <taxon>Kitasatosporales</taxon>
        <taxon>Streptomycetaceae</taxon>
        <taxon>Streptomyces</taxon>
    </lineage>
</organism>
<dbReference type="CDD" id="cd05195">
    <property type="entry name" value="enoyl_red"/>
    <property type="match status" value="1"/>
</dbReference>
<feature type="non-terminal residue" evidence="7">
    <location>
        <position position="1"/>
    </location>
</feature>
<dbReference type="Pfam" id="PF00698">
    <property type="entry name" value="Acyl_transf_1"/>
    <property type="match status" value="1"/>
</dbReference>
<dbReference type="Pfam" id="PF16197">
    <property type="entry name" value="KAsynt_C_assoc"/>
    <property type="match status" value="1"/>
</dbReference>
<dbReference type="InterPro" id="IPR050091">
    <property type="entry name" value="PKS_NRPS_Biosynth_Enz"/>
</dbReference>
<dbReference type="InterPro" id="IPR011032">
    <property type="entry name" value="GroES-like_sf"/>
</dbReference>
<dbReference type="InterPro" id="IPR001227">
    <property type="entry name" value="Ac_transferase_dom_sf"/>
</dbReference>
<dbReference type="Gene3D" id="3.40.50.11460">
    <property type="match status" value="1"/>
</dbReference>
<evidence type="ECO:0000313" key="8">
    <source>
        <dbReference type="Proteomes" id="UP001589703"/>
    </source>
</evidence>
<feature type="domain" description="PKS/mFAS DH" evidence="6">
    <location>
        <begin position="505"/>
        <end position="785"/>
    </location>
</feature>
<feature type="region of interest" description="C-terminal hotdog fold" evidence="5">
    <location>
        <begin position="643"/>
        <end position="785"/>
    </location>
</feature>